<proteinExistence type="predicted"/>
<dbReference type="Proteomes" id="UP001595973">
    <property type="component" value="Unassembled WGS sequence"/>
</dbReference>
<gene>
    <name evidence="1" type="ORF">ACFO5X_25830</name>
</gene>
<comment type="caution">
    <text evidence="1">The sequence shown here is derived from an EMBL/GenBank/DDBJ whole genome shotgun (WGS) entry which is preliminary data.</text>
</comment>
<keyword evidence="2" id="KW-1185">Reference proteome</keyword>
<organism evidence="1 2">
    <name type="scientific">Seohaeicola nanhaiensis</name>
    <dbReference type="NCBI Taxonomy" id="1387282"/>
    <lineage>
        <taxon>Bacteria</taxon>
        <taxon>Pseudomonadati</taxon>
        <taxon>Pseudomonadota</taxon>
        <taxon>Alphaproteobacteria</taxon>
        <taxon>Rhodobacterales</taxon>
        <taxon>Roseobacteraceae</taxon>
        <taxon>Seohaeicola</taxon>
    </lineage>
</organism>
<sequence length="46" mass="4809">MTPIEPLKAPALCPHSGMNAGTRKILIGKNKTLRPLAGIDPASGRD</sequence>
<evidence type="ECO:0000313" key="2">
    <source>
        <dbReference type="Proteomes" id="UP001595973"/>
    </source>
</evidence>
<accession>A0ABV9KPN6</accession>
<name>A0ABV9KPN6_9RHOB</name>
<protein>
    <submittedName>
        <fullName evidence="1">Uncharacterized protein</fullName>
    </submittedName>
</protein>
<reference evidence="2" key="1">
    <citation type="journal article" date="2019" name="Int. J. Syst. Evol. Microbiol.">
        <title>The Global Catalogue of Microorganisms (GCM) 10K type strain sequencing project: providing services to taxonomists for standard genome sequencing and annotation.</title>
        <authorList>
            <consortium name="The Broad Institute Genomics Platform"/>
            <consortium name="The Broad Institute Genome Sequencing Center for Infectious Disease"/>
            <person name="Wu L."/>
            <person name="Ma J."/>
        </authorList>
    </citation>
    <scope>NUCLEOTIDE SEQUENCE [LARGE SCALE GENOMIC DNA]</scope>
    <source>
        <strain evidence="2">CGMCC 4.7283</strain>
    </source>
</reference>
<dbReference type="RefSeq" id="WP_380723120.1">
    <property type="nucleotide sequence ID" value="NZ_JBHSGI010000034.1"/>
</dbReference>
<evidence type="ECO:0000313" key="1">
    <source>
        <dbReference type="EMBL" id="MFC4671994.1"/>
    </source>
</evidence>
<dbReference type="EMBL" id="JBHSGI010000034">
    <property type="protein sequence ID" value="MFC4671994.1"/>
    <property type="molecule type" value="Genomic_DNA"/>
</dbReference>